<protein>
    <recommendedName>
        <fullName evidence="1">NUMOD4 domain-containing protein</fullName>
    </recommendedName>
</protein>
<reference evidence="2" key="1">
    <citation type="submission" date="2021-12" db="EMBL/GenBank/DDBJ databases">
        <authorList>
            <person name="Rodrigo-Torres L."/>
            <person name="Arahal R. D."/>
            <person name="Lucena T."/>
        </authorList>
    </citation>
    <scope>NUCLEOTIDE SEQUENCE</scope>
    <source>
        <strain evidence="2">CECT 8858</strain>
    </source>
</reference>
<sequence length="199" mass="23040">MEKKRKSVPPLRATIRFYSYPNEIWKEFSLKGQSRRYQVSNLGRVASFITDVNVDGFLLKLSRSRTGMALAVKVKEEVNGKTKLTNLSTTIHFLVASHFIENDDPDKIKVIHLDHDRFNNAAANLRWATKDEVWEHVKSRPNYVPRNKGQKLTVERVRLIKRKIAEGKTKQMILAKQFGLSEMAIYRIKTGKNWAEVTI</sequence>
<dbReference type="EMBL" id="CAKLPY010000002">
    <property type="protein sequence ID" value="CAH0996027.1"/>
    <property type="molecule type" value="Genomic_DNA"/>
</dbReference>
<dbReference type="Gene3D" id="3.90.75.20">
    <property type="match status" value="1"/>
</dbReference>
<comment type="caution">
    <text evidence="2">The sequence shown here is derived from an EMBL/GenBank/DDBJ whole genome shotgun (WGS) entry which is preliminary data.</text>
</comment>
<keyword evidence="3" id="KW-1185">Reference proteome</keyword>
<gene>
    <name evidence="2" type="ORF">EMA8858_02157</name>
</gene>
<evidence type="ECO:0000313" key="3">
    <source>
        <dbReference type="Proteomes" id="UP000837932"/>
    </source>
</evidence>
<dbReference type="Proteomes" id="UP000837932">
    <property type="component" value="Unassembled WGS sequence"/>
</dbReference>
<proteinExistence type="predicted"/>
<dbReference type="Pfam" id="PF07463">
    <property type="entry name" value="NUMOD4"/>
    <property type="match status" value="1"/>
</dbReference>
<feature type="domain" description="NUMOD4" evidence="1">
    <location>
        <begin position="23"/>
        <end position="67"/>
    </location>
</feature>
<dbReference type="RefSeq" id="WP_238806598.1">
    <property type="nucleotide sequence ID" value="NZ_CAKLPY010000002.1"/>
</dbReference>
<evidence type="ECO:0000313" key="2">
    <source>
        <dbReference type="EMBL" id="CAH0996027.1"/>
    </source>
</evidence>
<dbReference type="InterPro" id="IPR044925">
    <property type="entry name" value="His-Me_finger_sf"/>
</dbReference>
<accession>A0ABM9AQP7</accession>
<organism evidence="2 3">
    <name type="scientific">Emticicia aquatica</name>
    <dbReference type="NCBI Taxonomy" id="1681835"/>
    <lineage>
        <taxon>Bacteria</taxon>
        <taxon>Pseudomonadati</taxon>
        <taxon>Bacteroidota</taxon>
        <taxon>Cytophagia</taxon>
        <taxon>Cytophagales</taxon>
        <taxon>Leadbetterellaceae</taxon>
        <taxon>Emticicia</taxon>
    </lineage>
</organism>
<evidence type="ECO:0000259" key="1">
    <source>
        <dbReference type="Pfam" id="PF07463"/>
    </source>
</evidence>
<dbReference type="InterPro" id="IPR010902">
    <property type="entry name" value="NUMOD4"/>
</dbReference>
<dbReference type="SUPFAM" id="SSF54060">
    <property type="entry name" value="His-Me finger endonucleases"/>
    <property type="match status" value="1"/>
</dbReference>
<name>A0ABM9AQP7_9BACT</name>